<gene>
    <name evidence="1" type="ORF">ABIA69_003890</name>
</gene>
<dbReference type="Proteomes" id="UP001549363">
    <property type="component" value="Unassembled WGS sequence"/>
</dbReference>
<comment type="caution">
    <text evidence="1">The sequence shown here is derived from an EMBL/GenBank/DDBJ whole genome shotgun (WGS) entry which is preliminary data.</text>
</comment>
<sequence length="132" mass="15604">MISMELLKHLTRAEKVKIRKAVVNELERYRLSKFTVENPDNDNVAFHQMIERAIERLPTPERFLIEARYLSANSEYLTDYHVYNLKFNPPISAMTYTKIRDAAMIKISLYLNLDTGVKIEYLIQTNYPVRFS</sequence>
<accession>A0ABV2PQ73</accession>
<protein>
    <submittedName>
        <fullName evidence="1">Uncharacterized protein</fullName>
    </submittedName>
</protein>
<dbReference type="EMBL" id="JBEPSB010000024">
    <property type="protein sequence ID" value="MET4562699.1"/>
    <property type="molecule type" value="Genomic_DNA"/>
</dbReference>
<evidence type="ECO:0000313" key="2">
    <source>
        <dbReference type="Proteomes" id="UP001549363"/>
    </source>
</evidence>
<proteinExistence type="predicted"/>
<name>A0ABV2PQ73_9BACI</name>
<keyword evidence="2" id="KW-1185">Reference proteome</keyword>
<reference evidence="1 2" key="1">
    <citation type="submission" date="2024-06" db="EMBL/GenBank/DDBJ databases">
        <title>Sorghum-associated microbial communities from plants grown in Nebraska, USA.</title>
        <authorList>
            <person name="Schachtman D."/>
        </authorList>
    </citation>
    <scope>NUCLEOTIDE SEQUENCE [LARGE SCALE GENOMIC DNA]</scope>
    <source>
        <strain evidence="1 2">736</strain>
    </source>
</reference>
<organism evidence="1 2">
    <name type="scientific">Lysinibacillus parviboronicapiens</name>
    <dbReference type="NCBI Taxonomy" id="436516"/>
    <lineage>
        <taxon>Bacteria</taxon>
        <taxon>Bacillati</taxon>
        <taxon>Bacillota</taxon>
        <taxon>Bacilli</taxon>
        <taxon>Bacillales</taxon>
        <taxon>Bacillaceae</taxon>
        <taxon>Lysinibacillus</taxon>
    </lineage>
</organism>
<evidence type="ECO:0000313" key="1">
    <source>
        <dbReference type="EMBL" id="MET4562699.1"/>
    </source>
</evidence>